<dbReference type="EMBL" id="CP002432">
    <property type="protein sequence ID" value="ADU67166.1"/>
    <property type="molecule type" value="Genomic_DNA"/>
</dbReference>
<dbReference type="Pfam" id="PF14358">
    <property type="entry name" value="DUF4405"/>
    <property type="match status" value="1"/>
</dbReference>
<reference evidence="3 4" key="1">
    <citation type="submission" date="2010-12" db="EMBL/GenBank/DDBJ databases">
        <title>Complete sequence of Desulfurispirillum indicum S5.</title>
        <authorList>
            <consortium name="US DOE Joint Genome Institute"/>
            <person name="Lucas S."/>
            <person name="Copeland A."/>
            <person name="Lapidus A."/>
            <person name="Cheng J.-F."/>
            <person name="Goodwin L."/>
            <person name="Pitluck S."/>
            <person name="Chertkov O."/>
            <person name="Held B."/>
            <person name="Detter J.C."/>
            <person name="Han C."/>
            <person name="Tapia R."/>
            <person name="Land M."/>
            <person name="Hauser L."/>
            <person name="Kyrpides N."/>
            <person name="Ivanova N."/>
            <person name="Mikhailova N."/>
            <person name="Haggblom M."/>
            <person name="Rauschenbach I."/>
            <person name="Bini E."/>
            <person name="Woyke T."/>
        </authorList>
    </citation>
    <scope>NUCLEOTIDE SEQUENCE [LARGE SCALE GENOMIC DNA]</scope>
    <source>
        <strain evidence="4">ATCC BAA-1389 / DSM 22839 / S5</strain>
    </source>
</reference>
<dbReference type="eggNOG" id="ENOG502Z9T8">
    <property type="taxonomic scope" value="Bacteria"/>
</dbReference>
<dbReference type="STRING" id="653733.Selin_2451"/>
<keyword evidence="1" id="KW-1133">Transmembrane helix</keyword>
<dbReference type="OrthoDB" id="9793491at2"/>
<proteinExistence type="predicted"/>
<dbReference type="KEGG" id="din:Selin_2451"/>
<sequence>MSVAPTRSFHVRGFVSLFLTLNAILLTISGLLLYVIPEGRVARWAGWHFLGVDKGGWEAMHTIASFAFVVAVIFHILYNWKVLLFYLRNRATRAFSLKGELLVSLGLTGLLVFGSISLFPPFGTIMELGGRLKEAWYGQDVQAPYGHAEQSPLRVLASRQGFDLTAAIEVLREAGVSVTSGEQSLEELYALSGISPMALYNAIQDDPRTLPAPVPVNPELRDDAAAVAPSGLGRMSLEQVCREHGIALEHALQALRHQGIVAQGSETLRVIGERAGLTPTRIYELIGAAETDSGSRLEL</sequence>
<feature type="domain" description="Flavinylation-associated cytochrome" evidence="2">
    <location>
        <begin position="14"/>
        <end position="80"/>
    </location>
</feature>
<dbReference type="InParanoid" id="E6W587"/>
<keyword evidence="1" id="KW-0472">Membrane</keyword>
<feature type="transmembrane region" description="Helical" evidence="1">
    <location>
        <begin position="12"/>
        <end position="36"/>
    </location>
</feature>
<name>E6W587_DESIS</name>
<evidence type="ECO:0000313" key="4">
    <source>
        <dbReference type="Proteomes" id="UP000002572"/>
    </source>
</evidence>
<feature type="transmembrane region" description="Helical" evidence="1">
    <location>
        <begin position="56"/>
        <end position="80"/>
    </location>
</feature>
<accession>E6W587</accession>
<dbReference type="InterPro" id="IPR025517">
    <property type="entry name" value="DUF4405"/>
</dbReference>
<dbReference type="HOGENOM" id="CLU_089995_0_0_0"/>
<evidence type="ECO:0000256" key="1">
    <source>
        <dbReference type="SAM" id="Phobius"/>
    </source>
</evidence>
<keyword evidence="4" id="KW-1185">Reference proteome</keyword>
<keyword evidence="1" id="KW-0812">Transmembrane</keyword>
<feature type="transmembrane region" description="Helical" evidence="1">
    <location>
        <begin position="101"/>
        <end position="122"/>
    </location>
</feature>
<organism evidence="3 4">
    <name type="scientific">Desulfurispirillum indicum (strain ATCC BAA-1389 / DSM 22839 / S5)</name>
    <dbReference type="NCBI Taxonomy" id="653733"/>
    <lineage>
        <taxon>Bacteria</taxon>
        <taxon>Pseudomonadati</taxon>
        <taxon>Chrysiogenota</taxon>
        <taxon>Chrysiogenia</taxon>
        <taxon>Chrysiogenales</taxon>
        <taxon>Chrysiogenaceae</taxon>
        <taxon>Desulfurispirillum</taxon>
    </lineage>
</organism>
<evidence type="ECO:0000313" key="3">
    <source>
        <dbReference type="EMBL" id="ADU67166.1"/>
    </source>
</evidence>
<dbReference type="AlphaFoldDB" id="E6W587"/>
<protein>
    <recommendedName>
        <fullName evidence="2">Flavinylation-associated cytochrome domain-containing protein</fullName>
    </recommendedName>
</protein>
<gene>
    <name evidence="3" type="ordered locus">Selin_2451</name>
</gene>
<evidence type="ECO:0000259" key="2">
    <source>
        <dbReference type="Pfam" id="PF14358"/>
    </source>
</evidence>
<dbReference type="RefSeq" id="WP_013507037.1">
    <property type="nucleotide sequence ID" value="NC_014836.1"/>
</dbReference>
<dbReference type="Proteomes" id="UP000002572">
    <property type="component" value="Chromosome"/>
</dbReference>